<proteinExistence type="predicted"/>
<feature type="domain" description="SnoaL-like" evidence="2">
    <location>
        <begin position="39"/>
        <end position="145"/>
    </location>
</feature>
<dbReference type="Pfam" id="PF12680">
    <property type="entry name" value="SnoaL_2"/>
    <property type="match status" value="1"/>
</dbReference>
<feature type="signal peptide" evidence="1">
    <location>
        <begin position="1"/>
        <end position="26"/>
    </location>
</feature>
<evidence type="ECO:0000313" key="4">
    <source>
        <dbReference type="Proteomes" id="UP001252613"/>
    </source>
</evidence>
<dbReference type="PANTHER" id="PTHR41252:SF1">
    <property type="entry name" value="BLR2505 PROTEIN"/>
    <property type="match status" value="1"/>
</dbReference>
<protein>
    <submittedName>
        <fullName evidence="3">Ketosteroid isomerase-like protein</fullName>
    </submittedName>
</protein>
<dbReference type="InterPro" id="IPR037401">
    <property type="entry name" value="SnoaL-like"/>
</dbReference>
<reference evidence="3" key="1">
    <citation type="submission" date="2023-07" db="EMBL/GenBank/DDBJ databases">
        <title>Sorghum-associated microbial communities from plants grown in Nebraska, USA.</title>
        <authorList>
            <person name="Schachtman D."/>
        </authorList>
    </citation>
    <scope>NUCLEOTIDE SEQUENCE</scope>
    <source>
        <strain evidence="3">3432</strain>
    </source>
</reference>
<evidence type="ECO:0000313" key="3">
    <source>
        <dbReference type="EMBL" id="MDR6961681.1"/>
    </source>
</evidence>
<dbReference type="Gene3D" id="3.10.450.50">
    <property type="match status" value="1"/>
</dbReference>
<dbReference type="AlphaFoldDB" id="A0AAW8MHS6"/>
<dbReference type="RefSeq" id="WP_310368210.1">
    <property type="nucleotide sequence ID" value="NZ_JAVDVC010000017.1"/>
</dbReference>
<keyword evidence="1" id="KW-0732">Signal</keyword>
<name>A0AAW8MHS6_9PSED</name>
<evidence type="ECO:0000256" key="1">
    <source>
        <dbReference type="SAM" id="SignalP"/>
    </source>
</evidence>
<comment type="caution">
    <text evidence="3">The sequence shown here is derived from an EMBL/GenBank/DDBJ whole genome shotgun (WGS) entry which is preliminary data.</text>
</comment>
<gene>
    <name evidence="3" type="ORF">J2W43_005695</name>
</gene>
<evidence type="ECO:0000259" key="2">
    <source>
        <dbReference type="Pfam" id="PF12680"/>
    </source>
</evidence>
<dbReference type="GO" id="GO:0016853">
    <property type="term" value="F:isomerase activity"/>
    <property type="evidence" value="ECO:0007669"/>
    <property type="project" value="UniProtKB-KW"/>
</dbReference>
<dbReference type="PANTHER" id="PTHR41252">
    <property type="entry name" value="BLR2505 PROTEIN"/>
    <property type="match status" value="1"/>
</dbReference>
<dbReference type="InterPro" id="IPR032710">
    <property type="entry name" value="NTF2-like_dom_sf"/>
</dbReference>
<sequence length="166" mass="18410">MTLWMSSLRLQTAALYLLLSAGTVWASETATQNANTDLVRQAFTNWQQGKGTVFDLLAPNATWTVAGSSPVSGVYNSKADLMEQAVRPISARLATPISPTVQSIVAEDDVVVVLWNGEATALDRKPYKNTYLWHMTFRDGQVTEVNAFLDTYVLNDLMRRVEPVQK</sequence>
<accession>A0AAW8MHS6</accession>
<dbReference type="Proteomes" id="UP001252613">
    <property type="component" value="Unassembled WGS sequence"/>
</dbReference>
<keyword evidence="3" id="KW-0413">Isomerase</keyword>
<feature type="chain" id="PRO_5043532794" evidence="1">
    <location>
        <begin position="27"/>
        <end position="166"/>
    </location>
</feature>
<organism evidence="3 4">
    <name type="scientific">Pseudomonas brassicacearum</name>
    <dbReference type="NCBI Taxonomy" id="930166"/>
    <lineage>
        <taxon>Bacteria</taxon>
        <taxon>Pseudomonadati</taxon>
        <taxon>Pseudomonadota</taxon>
        <taxon>Gammaproteobacteria</taxon>
        <taxon>Pseudomonadales</taxon>
        <taxon>Pseudomonadaceae</taxon>
        <taxon>Pseudomonas</taxon>
    </lineage>
</organism>
<dbReference type="EMBL" id="JAVDVC010000017">
    <property type="protein sequence ID" value="MDR6961681.1"/>
    <property type="molecule type" value="Genomic_DNA"/>
</dbReference>
<dbReference type="SUPFAM" id="SSF54427">
    <property type="entry name" value="NTF2-like"/>
    <property type="match status" value="1"/>
</dbReference>